<evidence type="ECO:0000256" key="1">
    <source>
        <dbReference type="ARBA" id="ARBA00004141"/>
    </source>
</evidence>
<evidence type="ECO:0000256" key="2">
    <source>
        <dbReference type="ARBA" id="ARBA00004829"/>
    </source>
</evidence>
<proteinExistence type="predicted"/>
<evidence type="ECO:0000313" key="10">
    <source>
        <dbReference type="EMBL" id="OGI64844.1"/>
    </source>
</evidence>
<evidence type="ECO:0000256" key="5">
    <source>
        <dbReference type="ARBA" id="ARBA00022989"/>
    </source>
</evidence>
<evidence type="ECO:0000313" key="11">
    <source>
        <dbReference type="Proteomes" id="UP000178700"/>
    </source>
</evidence>
<feature type="transmembrane region" description="Helical" evidence="8">
    <location>
        <begin position="6"/>
        <end position="26"/>
    </location>
</feature>
<evidence type="ECO:0000256" key="3">
    <source>
        <dbReference type="ARBA" id="ARBA00022692"/>
    </source>
</evidence>
<keyword evidence="7" id="KW-0413">Isomerase</keyword>
<accession>A0A1F6V5X3</accession>
<name>A0A1F6V5X3_9BACT</name>
<keyword evidence="4" id="KW-0125">Carotenoid biosynthesis</keyword>
<dbReference type="GO" id="GO:0045436">
    <property type="term" value="F:lycopene beta cyclase activity"/>
    <property type="evidence" value="ECO:0007669"/>
    <property type="project" value="UniProtKB-ARBA"/>
</dbReference>
<gene>
    <name evidence="10" type="ORF">A2642_00680</name>
</gene>
<dbReference type="GO" id="GO:0016872">
    <property type="term" value="F:intramolecular lyase activity"/>
    <property type="evidence" value="ECO:0007669"/>
    <property type="project" value="InterPro"/>
</dbReference>
<evidence type="ECO:0000256" key="7">
    <source>
        <dbReference type="ARBA" id="ARBA00023235"/>
    </source>
</evidence>
<feature type="transmembrane region" description="Helical" evidence="8">
    <location>
        <begin position="203"/>
        <end position="226"/>
    </location>
</feature>
<feature type="transmembrane region" description="Helical" evidence="8">
    <location>
        <begin position="65"/>
        <end position="86"/>
    </location>
</feature>
<comment type="caution">
    <text evidence="10">The sequence shown here is derived from an EMBL/GenBank/DDBJ whole genome shotgun (WGS) entry which is preliminary data.</text>
</comment>
<evidence type="ECO:0000256" key="8">
    <source>
        <dbReference type="SAM" id="Phobius"/>
    </source>
</evidence>
<dbReference type="EMBL" id="MFTJ01000035">
    <property type="protein sequence ID" value="OGI64844.1"/>
    <property type="molecule type" value="Genomic_DNA"/>
</dbReference>
<feature type="transmembrane region" description="Helical" evidence="8">
    <location>
        <begin position="33"/>
        <end position="53"/>
    </location>
</feature>
<dbReference type="GO" id="GO:0016020">
    <property type="term" value="C:membrane"/>
    <property type="evidence" value="ECO:0007669"/>
    <property type="project" value="UniProtKB-SubCell"/>
</dbReference>
<comment type="subcellular location">
    <subcellularLocation>
        <location evidence="1">Membrane</location>
        <topology evidence="1">Multi-pass membrane protein</topology>
    </subcellularLocation>
</comment>
<organism evidence="10 11">
    <name type="scientific">Candidatus Nomurabacteria bacterium RIFCSPHIGHO2_01_FULL_39_10</name>
    <dbReference type="NCBI Taxonomy" id="1801733"/>
    <lineage>
        <taxon>Bacteria</taxon>
        <taxon>Candidatus Nomuraibacteriota</taxon>
    </lineage>
</organism>
<dbReference type="Pfam" id="PF18916">
    <property type="entry name" value="Lycopene_cyc"/>
    <property type="match status" value="1"/>
</dbReference>
<dbReference type="GO" id="GO:0016117">
    <property type="term" value="P:carotenoid biosynthetic process"/>
    <property type="evidence" value="ECO:0007669"/>
    <property type="project" value="UniProtKB-KW"/>
</dbReference>
<dbReference type="InterPro" id="IPR017825">
    <property type="entry name" value="Lycopene_cyclase_dom"/>
</dbReference>
<evidence type="ECO:0000256" key="6">
    <source>
        <dbReference type="ARBA" id="ARBA00023136"/>
    </source>
</evidence>
<keyword evidence="6 8" id="KW-0472">Membrane</keyword>
<feature type="transmembrane region" description="Helical" evidence="8">
    <location>
        <begin position="106"/>
        <end position="124"/>
    </location>
</feature>
<feature type="domain" description="Lycopene cyclase" evidence="9">
    <location>
        <begin position="128"/>
        <end position="220"/>
    </location>
</feature>
<evidence type="ECO:0000259" key="9">
    <source>
        <dbReference type="Pfam" id="PF18916"/>
    </source>
</evidence>
<keyword evidence="3 8" id="KW-0812">Transmembrane</keyword>
<reference evidence="10 11" key="1">
    <citation type="journal article" date="2016" name="Nat. Commun.">
        <title>Thousands of microbial genomes shed light on interconnected biogeochemical processes in an aquifer system.</title>
        <authorList>
            <person name="Anantharaman K."/>
            <person name="Brown C.T."/>
            <person name="Hug L.A."/>
            <person name="Sharon I."/>
            <person name="Castelle C.J."/>
            <person name="Probst A.J."/>
            <person name="Thomas B.C."/>
            <person name="Singh A."/>
            <person name="Wilkins M.J."/>
            <person name="Karaoz U."/>
            <person name="Brodie E.L."/>
            <person name="Williams K.H."/>
            <person name="Hubbard S.S."/>
            <person name="Banfield J.F."/>
        </authorList>
    </citation>
    <scope>NUCLEOTIDE SEQUENCE [LARGE SCALE GENOMIC DNA]</scope>
</reference>
<feature type="transmembrane region" description="Helical" evidence="8">
    <location>
        <begin position="159"/>
        <end position="177"/>
    </location>
</feature>
<evidence type="ECO:0000256" key="4">
    <source>
        <dbReference type="ARBA" id="ARBA00022746"/>
    </source>
</evidence>
<keyword evidence="5 8" id="KW-1133">Transmembrane helix</keyword>
<dbReference type="Proteomes" id="UP000178700">
    <property type="component" value="Unassembled WGS sequence"/>
</dbReference>
<protein>
    <recommendedName>
        <fullName evidence="9">Lycopene cyclase domain-containing protein</fullName>
    </recommendedName>
</protein>
<feature type="transmembrane region" description="Helical" evidence="8">
    <location>
        <begin position="130"/>
        <end position="147"/>
    </location>
</feature>
<dbReference type="AlphaFoldDB" id="A0A1F6V5X3"/>
<sequence>MFDYQYAYLIGNIFILFPIWLVLFFYRRDLRVDILTMSLICGTLGPISQIWYLKDYWSPQTFTGTIVGIEDFLFGFFIGGITSVIYKELFNKHISKPKSKRHHWRLIFLFTAIAIFIFNILFYIFSINSIYASIIVFLSMASMMYYFRRDLFIDGLASGIFTGITMFLSYLVYLSIFPEVISKWWFLHNISGILILGIPLEELVWAFSLGLVAGPAYEFFMGLRLLKN</sequence>
<comment type="pathway">
    <text evidence="2">Carotenoid biosynthesis.</text>
</comment>